<organism evidence="6 7">
    <name type="scientific">Tanacetum coccineum</name>
    <dbReference type="NCBI Taxonomy" id="301880"/>
    <lineage>
        <taxon>Eukaryota</taxon>
        <taxon>Viridiplantae</taxon>
        <taxon>Streptophyta</taxon>
        <taxon>Embryophyta</taxon>
        <taxon>Tracheophyta</taxon>
        <taxon>Spermatophyta</taxon>
        <taxon>Magnoliopsida</taxon>
        <taxon>eudicotyledons</taxon>
        <taxon>Gunneridae</taxon>
        <taxon>Pentapetalae</taxon>
        <taxon>asterids</taxon>
        <taxon>campanulids</taxon>
        <taxon>Asterales</taxon>
        <taxon>Asteraceae</taxon>
        <taxon>Asteroideae</taxon>
        <taxon>Anthemideae</taxon>
        <taxon>Anthemidinae</taxon>
        <taxon>Tanacetum</taxon>
    </lineage>
</organism>
<sequence length="139" mass="15349">MEMSLILNLFNKFQVVGDTKGVVFGGLVEAPLRPSTKKRYQGSNNTFVLTNASGPPVIFRPTGANRYFTLCSTEYLALGGGSHFAFCLSMLGEANILIVKALVDCVMDAKRLMANYGVNVLLKLPLAHRREWLDHKGER</sequence>
<dbReference type="Proteomes" id="UP001151760">
    <property type="component" value="Unassembled WGS sequence"/>
</dbReference>
<evidence type="ECO:0000313" key="6">
    <source>
        <dbReference type="EMBL" id="GJT79232.1"/>
    </source>
</evidence>
<proteinExistence type="inferred from homology"/>
<gene>
    <name evidence="6" type="ORF">Tco_1053574</name>
</gene>
<reference evidence="6" key="1">
    <citation type="journal article" date="2022" name="Int. J. Mol. Sci.">
        <title>Draft Genome of Tanacetum Coccineum: Genomic Comparison of Closely Related Tanacetum-Family Plants.</title>
        <authorList>
            <person name="Yamashiro T."/>
            <person name="Shiraishi A."/>
            <person name="Nakayama K."/>
            <person name="Satake H."/>
        </authorList>
    </citation>
    <scope>NUCLEOTIDE SEQUENCE</scope>
</reference>
<comment type="similarity">
    <text evidence="2">Belongs to the OXR1 family.</text>
</comment>
<comment type="caution">
    <text evidence="6">The sequence shown here is derived from an EMBL/GenBank/DDBJ whole genome shotgun (WGS) entry which is preliminary data.</text>
</comment>
<name>A0ABQ5GUA4_9ASTR</name>
<dbReference type="PANTHER" id="PTHR23354:SF62">
    <property type="entry name" value="MUSTARD, ISOFORM V"/>
    <property type="match status" value="1"/>
</dbReference>
<dbReference type="Pfam" id="PF07534">
    <property type="entry name" value="TLD"/>
    <property type="match status" value="1"/>
</dbReference>
<evidence type="ECO:0000256" key="3">
    <source>
        <dbReference type="ARBA" id="ARBA00023128"/>
    </source>
</evidence>
<dbReference type="InterPro" id="IPR006571">
    <property type="entry name" value="TLDc_dom"/>
</dbReference>
<keyword evidence="7" id="KW-1185">Reference proteome</keyword>
<dbReference type="EMBL" id="BQNB010018880">
    <property type="protein sequence ID" value="GJT79232.1"/>
    <property type="molecule type" value="Genomic_DNA"/>
</dbReference>
<accession>A0ABQ5GUA4</accession>
<evidence type="ECO:0000313" key="7">
    <source>
        <dbReference type="Proteomes" id="UP001151760"/>
    </source>
</evidence>
<evidence type="ECO:0000256" key="1">
    <source>
        <dbReference type="ARBA" id="ARBA00004173"/>
    </source>
</evidence>
<evidence type="ECO:0000259" key="5">
    <source>
        <dbReference type="Pfam" id="PF07534"/>
    </source>
</evidence>
<protein>
    <recommendedName>
        <fullName evidence="4">Oxidation resistance protein 1</fullName>
    </recommendedName>
</protein>
<reference evidence="6" key="2">
    <citation type="submission" date="2022-01" db="EMBL/GenBank/DDBJ databases">
        <authorList>
            <person name="Yamashiro T."/>
            <person name="Shiraishi A."/>
            <person name="Satake H."/>
            <person name="Nakayama K."/>
        </authorList>
    </citation>
    <scope>NUCLEOTIDE SEQUENCE</scope>
</reference>
<dbReference type="PANTHER" id="PTHR23354">
    <property type="entry name" value="NUCLEOLAR PROTEIN 7/ESTROGEN RECEPTOR COACTIVATOR-RELATED"/>
    <property type="match status" value="1"/>
</dbReference>
<comment type="subcellular location">
    <subcellularLocation>
        <location evidence="1">Mitochondrion</location>
    </subcellularLocation>
</comment>
<feature type="domain" description="TLDc" evidence="5">
    <location>
        <begin position="15"/>
        <end position="88"/>
    </location>
</feature>
<evidence type="ECO:0000256" key="4">
    <source>
        <dbReference type="ARBA" id="ARBA00040604"/>
    </source>
</evidence>
<keyword evidence="3" id="KW-0496">Mitochondrion</keyword>
<evidence type="ECO:0000256" key="2">
    <source>
        <dbReference type="ARBA" id="ARBA00009540"/>
    </source>
</evidence>